<dbReference type="STRING" id="398512.Bccel_2994"/>
<dbReference type="SMART" id="SM00530">
    <property type="entry name" value="HTH_XRE"/>
    <property type="match status" value="1"/>
</dbReference>
<protein>
    <submittedName>
        <fullName evidence="3">Helix-turn-helix domain protein</fullName>
    </submittedName>
</protein>
<dbReference type="PANTHER" id="PTHR46558:SF4">
    <property type="entry name" value="DNA-BIDING PHAGE PROTEIN"/>
    <property type="match status" value="1"/>
</dbReference>
<dbReference type="PANTHER" id="PTHR46558">
    <property type="entry name" value="TRACRIPTIONAL REGULATORY PROTEIN-RELATED-RELATED"/>
    <property type="match status" value="1"/>
</dbReference>
<name>A0A0L6JPM3_9FIRM</name>
<dbReference type="eggNOG" id="COG1396">
    <property type="taxonomic scope" value="Bacteria"/>
</dbReference>
<dbReference type="Proteomes" id="UP000036923">
    <property type="component" value="Unassembled WGS sequence"/>
</dbReference>
<dbReference type="PROSITE" id="PS50943">
    <property type="entry name" value="HTH_CROC1"/>
    <property type="match status" value="1"/>
</dbReference>
<reference evidence="4" key="1">
    <citation type="submission" date="2015-07" db="EMBL/GenBank/DDBJ databases">
        <title>Near-Complete Genome Sequence of the Cellulolytic Bacterium Bacteroides (Pseudobacteroides) cellulosolvens ATCC 35603.</title>
        <authorList>
            <person name="Dassa B."/>
            <person name="Utturkar S.M."/>
            <person name="Klingeman D.M."/>
            <person name="Hurt R.A."/>
            <person name="Keller M."/>
            <person name="Xu J."/>
            <person name="Reddy Y.H.K."/>
            <person name="Borovok I."/>
            <person name="Grinberg I.R."/>
            <person name="Lamed R."/>
            <person name="Zhivin O."/>
            <person name="Bayer E.A."/>
            <person name="Brown S.D."/>
        </authorList>
    </citation>
    <scope>NUCLEOTIDE SEQUENCE [LARGE SCALE GENOMIC DNA]</scope>
    <source>
        <strain evidence="4">DSM 2933</strain>
    </source>
</reference>
<evidence type="ECO:0000256" key="1">
    <source>
        <dbReference type="ARBA" id="ARBA00023125"/>
    </source>
</evidence>
<dbReference type="CDD" id="cd00093">
    <property type="entry name" value="HTH_XRE"/>
    <property type="match status" value="1"/>
</dbReference>
<feature type="domain" description="HTH cro/C1-type" evidence="2">
    <location>
        <begin position="10"/>
        <end position="64"/>
    </location>
</feature>
<keyword evidence="4" id="KW-1185">Reference proteome</keyword>
<dbReference type="GO" id="GO:0003677">
    <property type="term" value="F:DNA binding"/>
    <property type="evidence" value="ECO:0007669"/>
    <property type="project" value="UniProtKB-KW"/>
</dbReference>
<evidence type="ECO:0000313" key="3">
    <source>
        <dbReference type="EMBL" id="KNY27723.1"/>
    </source>
</evidence>
<dbReference type="InterPro" id="IPR010982">
    <property type="entry name" value="Lambda_DNA-bd_dom_sf"/>
</dbReference>
<dbReference type="Pfam" id="PF01381">
    <property type="entry name" value="HTH_3"/>
    <property type="match status" value="1"/>
</dbReference>
<dbReference type="OrthoDB" id="371153at2"/>
<evidence type="ECO:0000259" key="2">
    <source>
        <dbReference type="PROSITE" id="PS50943"/>
    </source>
</evidence>
<dbReference type="AlphaFoldDB" id="A0A0L6JPM3"/>
<dbReference type="RefSeq" id="WP_028308447.1">
    <property type="nucleotide sequence ID" value="NZ_JQKC01000035.1"/>
</dbReference>
<evidence type="ECO:0000313" key="4">
    <source>
        <dbReference type="Proteomes" id="UP000036923"/>
    </source>
</evidence>
<comment type="caution">
    <text evidence="3">The sequence shown here is derived from an EMBL/GenBank/DDBJ whole genome shotgun (WGS) entry which is preliminary data.</text>
</comment>
<dbReference type="InterPro" id="IPR001387">
    <property type="entry name" value="Cro/C1-type_HTH"/>
</dbReference>
<keyword evidence="1" id="KW-0238">DNA-binding</keyword>
<dbReference type="EMBL" id="LGTC01000001">
    <property type="protein sequence ID" value="KNY27723.1"/>
    <property type="molecule type" value="Genomic_DNA"/>
</dbReference>
<gene>
    <name evidence="3" type="ORF">Bccel_2994</name>
</gene>
<dbReference type="SUPFAM" id="SSF47413">
    <property type="entry name" value="lambda repressor-like DNA-binding domains"/>
    <property type="match status" value="1"/>
</dbReference>
<proteinExistence type="predicted"/>
<sequence length="109" mass="12617">MDYKAIGERIKQERNKMGLTQFQLAEKVDISPQYEGKIERGEKRFSFETFLNLSIALNTTLDYLAFGHRDSAKSPERLEMELLANKLSEGQISLLNDIIRAMLVHKNRD</sequence>
<dbReference type="Gene3D" id="1.10.260.40">
    <property type="entry name" value="lambda repressor-like DNA-binding domains"/>
    <property type="match status" value="1"/>
</dbReference>
<organism evidence="3 4">
    <name type="scientific">Pseudobacteroides cellulosolvens ATCC 35603 = DSM 2933</name>
    <dbReference type="NCBI Taxonomy" id="398512"/>
    <lineage>
        <taxon>Bacteria</taxon>
        <taxon>Bacillati</taxon>
        <taxon>Bacillota</taxon>
        <taxon>Clostridia</taxon>
        <taxon>Eubacteriales</taxon>
        <taxon>Oscillospiraceae</taxon>
        <taxon>Pseudobacteroides</taxon>
    </lineage>
</organism>
<accession>A0A0L6JPM3</accession>